<proteinExistence type="predicted"/>
<dbReference type="STRING" id="1349767.GJA_5145"/>
<keyword evidence="2" id="KW-1185">Reference proteome</keyword>
<protein>
    <submittedName>
        <fullName evidence="1">Uncharacterized protein</fullName>
    </submittedName>
</protein>
<evidence type="ECO:0000313" key="1">
    <source>
        <dbReference type="EMBL" id="CDG85743.1"/>
    </source>
</evidence>
<accession>W0VEA3</accession>
<name>W0VEA3_9BURK</name>
<dbReference type="PATRIC" id="fig|1349767.4.peg.1753"/>
<sequence length="561" mass="61626">MEPFPLVPAVRATALAGIDATLAVARACVHGAEKTHFTIFPECTLPGLAGFDHITAAMADDTWPAGTVVIGGLEGLTREQFSQLVQRPGTVYDVVGSSLDRVRQDQWVNCCATWVKLESGEVRCWIQTKIEPAGVELQVDHQSMFKGKSIFLFKGTYADNHAPYRFATLICYDWIGVRDQRRIWEWLLQDIEQTAAAIEAQLPLTWLFVAQCNPGPSHASFMSQVQPFFNPVQFPSVLREGTCLVMANVAGNAAPGSANQYGQSAVIFASDKFMKPESMPTYCAGGEFQRPGNPLENFKDAVFRERGACIHSFRQLNPMALPPGAAGRRYALAEATVHPYPGTEDPRTPSGLVPAVVKWVNDELDDPQKSLQIKYPNLPLADAAATAHLRAVNALRWLPPDALNKTVLIASPAARSVPDKWRNTQSQAIKHVLHSFSILEVAKYSAIFHGNGAQATIIKGDTSVEVVAVIGQSHEECDKHAMDILPDHRGQLLLVSRDEDNTSWNPRMRTLFDQAAEPTKELNFTDPTSAIIRVGYHDFLQAYQGSANETELRKALDAAIS</sequence>
<evidence type="ECO:0000313" key="2">
    <source>
        <dbReference type="Proteomes" id="UP000027604"/>
    </source>
</evidence>
<organism evidence="1 2">
    <name type="scientific">Janthinobacterium agaricidamnosum NBRC 102515 = DSM 9628</name>
    <dbReference type="NCBI Taxonomy" id="1349767"/>
    <lineage>
        <taxon>Bacteria</taxon>
        <taxon>Pseudomonadati</taxon>
        <taxon>Pseudomonadota</taxon>
        <taxon>Betaproteobacteria</taxon>
        <taxon>Burkholderiales</taxon>
        <taxon>Oxalobacteraceae</taxon>
        <taxon>Janthinobacterium</taxon>
    </lineage>
</organism>
<dbReference type="HOGENOM" id="CLU_458344_0_0_4"/>
<gene>
    <name evidence="1" type="ORF">GJA_5145</name>
</gene>
<dbReference type="Proteomes" id="UP000027604">
    <property type="component" value="Chromosome I"/>
</dbReference>
<dbReference type="EMBL" id="HG322949">
    <property type="protein sequence ID" value="CDG85743.1"/>
    <property type="molecule type" value="Genomic_DNA"/>
</dbReference>
<dbReference type="AlphaFoldDB" id="W0VEA3"/>
<reference evidence="1 2" key="1">
    <citation type="journal article" date="2015" name="Genome Announc.">
        <title>Genome Sequence of Mushroom Soft-Rot Pathogen Janthinobacterium agaricidamnosum.</title>
        <authorList>
            <person name="Graupner K."/>
            <person name="Lackner G."/>
            <person name="Hertweck C."/>
        </authorList>
    </citation>
    <scope>NUCLEOTIDE SEQUENCE [LARGE SCALE GENOMIC DNA]</scope>
    <source>
        <strain evidence="2">NBRC 102515 / DSM 9628</strain>
    </source>
</reference>
<dbReference type="KEGG" id="jag:GJA_5145"/>
<dbReference type="eggNOG" id="ENOG5033PMS">
    <property type="taxonomic scope" value="Bacteria"/>
</dbReference>